<comment type="caution">
    <text evidence="2">The sequence shown here is derived from an EMBL/GenBank/DDBJ whole genome shotgun (WGS) entry which is preliminary data.</text>
</comment>
<dbReference type="EMBL" id="LXQA010859525">
    <property type="protein sequence ID" value="MCI74382.1"/>
    <property type="molecule type" value="Genomic_DNA"/>
</dbReference>
<evidence type="ECO:0000313" key="3">
    <source>
        <dbReference type="Proteomes" id="UP000265520"/>
    </source>
</evidence>
<dbReference type="AlphaFoldDB" id="A0A392ULQ8"/>
<dbReference type="Pfam" id="PF03732">
    <property type="entry name" value="Retrotrans_gag"/>
    <property type="match status" value="1"/>
</dbReference>
<feature type="domain" description="Retrotransposon gag" evidence="1">
    <location>
        <begin position="20"/>
        <end position="55"/>
    </location>
</feature>
<evidence type="ECO:0000313" key="2">
    <source>
        <dbReference type="EMBL" id="MCI74382.1"/>
    </source>
</evidence>
<proteinExistence type="predicted"/>
<organism evidence="2 3">
    <name type="scientific">Trifolium medium</name>
    <dbReference type="NCBI Taxonomy" id="97028"/>
    <lineage>
        <taxon>Eukaryota</taxon>
        <taxon>Viridiplantae</taxon>
        <taxon>Streptophyta</taxon>
        <taxon>Embryophyta</taxon>
        <taxon>Tracheophyta</taxon>
        <taxon>Spermatophyta</taxon>
        <taxon>Magnoliopsida</taxon>
        <taxon>eudicotyledons</taxon>
        <taxon>Gunneridae</taxon>
        <taxon>Pentapetalae</taxon>
        <taxon>rosids</taxon>
        <taxon>fabids</taxon>
        <taxon>Fabales</taxon>
        <taxon>Fabaceae</taxon>
        <taxon>Papilionoideae</taxon>
        <taxon>50 kb inversion clade</taxon>
        <taxon>NPAAA clade</taxon>
        <taxon>Hologalegina</taxon>
        <taxon>IRL clade</taxon>
        <taxon>Trifolieae</taxon>
        <taxon>Trifolium</taxon>
    </lineage>
</organism>
<reference evidence="2 3" key="1">
    <citation type="journal article" date="2018" name="Front. Plant Sci.">
        <title>Red Clover (Trifolium pratense) and Zigzag Clover (T. medium) - A Picture of Genomic Similarities and Differences.</title>
        <authorList>
            <person name="Dluhosova J."/>
            <person name="Istvanek J."/>
            <person name="Nedelnik J."/>
            <person name="Repkova J."/>
        </authorList>
    </citation>
    <scope>NUCLEOTIDE SEQUENCE [LARGE SCALE GENOMIC DNA]</scope>
    <source>
        <strain evidence="3">cv. 10/8</strain>
        <tissue evidence="2">Leaf</tissue>
    </source>
</reference>
<evidence type="ECO:0000259" key="1">
    <source>
        <dbReference type="Pfam" id="PF03732"/>
    </source>
</evidence>
<dbReference type="InterPro" id="IPR005162">
    <property type="entry name" value="Retrotrans_gag_dom"/>
</dbReference>
<name>A0A392ULQ8_9FABA</name>
<protein>
    <recommendedName>
        <fullName evidence="1">Retrotransposon gag domain-containing protein</fullName>
    </recommendedName>
</protein>
<accession>A0A392ULQ8</accession>
<sequence length="56" mass="6399">LEHIDTVMDYYQARGATKCRLFVLTLKGAAMTWFKGLEDDSIDSWRGLCRAFSSHS</sequence>
<keyword evidence="3" id="KW-1185">Reference proteome</keyword>
<feature type="non-terminal residue" evidence="2">
    <location>
        <position position="1"/>
    </location>
</feature>
<dbReference type="Proteomes" id="UP000265520">
    <property type="component" value="Unassembled WGS sequence"/>
</dbReference>